<dbReference type="GO" id="GO:0003697">
    <property type="term" value="F:single-stranded DNA binding"/>
    <property type="evidence" value="ECO:0007669"/>
    <property type="project" value="InterPro"/>
</dbReference>
<evidence type="ECO:0000259" key="2">
    <source>
        <dbReference type="Pfam" id="PF08401"/>
    </source>
</evidence>
<feature type="domain" description="Polyvalent protein metallopeptidase" evidence="3">
    <location>
        <begin position="200"/>
        <end position="309"/>
    </location>
</feature>
<dbReference type="RefSeq" id="WP_074707961.1">
    <property type="nucleotide sequence ID" value="NZ_FNRP01000028.1"/>
</dbReference>
<feature type="region of interest" description="Disordered" evidence="1">
    <location>
        <begin position="624"/>
        <end position="655"/>
    </location>
</feature>
<reference evidence="4 5" key="1">
    <citation type="submission" date="2016-10" db="EMBL/GenBank/DDBJ databases">
        <authorList>
            <person name="de Groot N.N."/>
        </authorList>
    </citation>
    <scope>NUCLEOTIDE SEQUENCE [LARGE SCALE GENOMIC DNA]</scope>
    <source>
        <strain evidence="4 5">NLAE-zl-G339</strain>
    </source>
</reference>
<feature type="domain" description="N-terminal" evidence="2">
    <location>
        <begin position="33"/>
        <end position="108"/>
    </location>
</feature>
<evidence type="ECO:0000313" key="4">
    <source>
        <dbReference type="EMBL" id="SEB07547.1"/>
    </source>
</evidence>
<evidence type="ECO:0000259" key="3">
    <source>
        <dbReference type="Pfam" id="PF18818"/>
    </source>
</evidence>
<dbReference type="InterPro" id="IPR041459">
    <property type="entry name" value="MPTase-PolyVal"/>
</dbReference>
<feature type="compositionally biased region" description="Low complexity" evidence="1">
    <location>
        <begin position="633"/>
        <end position="642"/>
    </location>
</feature>
<dbReference type="Pfam" id="PF18818">
    <property type="entry name" value="MPTase-PolyVal"/>
    <property type="match status" value="1"/>
</dbReference>
<dbReference type="Pfam" id="PF08401">
    <property type="entry name" value="ArdcN"/>
    <property type="match status" value="1"/>
</dbReference>
<dbReference type="InterPro" id="IPR013610">
    <property type="entry name" value="ArdC_N"/>
</dbReference>
<protein>
    <submittedName>
        <fullName evidence="4">Antirestriction protein ArdC</fullName>
    </submittedName>
</protein>
<evidence type="ECO:0000313" key="5">
    <source>
        <dbReference type="Proteomes" id="UP000183040"/>
    </source>
</evidence>
<dbReference type="AlphaFoldDB" id="A0A1H4GDJ8"/>
<proteinExistence type="predicted"/>
<name>A0A1H4GDJ8_9BACE</name>
<sequence>MKELTNSEKASANRQIELLSDAFNTALNAGGYWLNATGKKYPKFYPQGVAVNPHNALLMALHSDKNGCKSNLFTLYNEAKARGASVRENEKGVPFLFYNWNKYVNRNNPEQIISRSDYLKLAPEEQRQFKGVHNREIRTLFNIDQTILPYVDRDGYESAILKDGSIHHRQVTANDERYLRIRFNDFLLKMRENLVPVRSNGSGKSYYDSSKDAVYVPIQRGFDHYHDYVQETLRQIISATGHQQRLAREGMVMKKGVAPSEDSVKREQLVVEIASGIKMLELGLPAKLSTDSMKMVEFWNRELKEDPNLLSAIEGDVNNSLEVIRRAEKGEKIEYATYRNAKETEQMRDQLPKHYTIANEIKSRPDSDNRIVVIVKDMGSKQADVILPQGASLEPDVEVKGMSKARIERELKLSGIENVRFYNPDGAFGYRPDDTYFVNKEISEARLNNWALEYLSTLDATSAVKKANEVRFDQIQMLQDDKCRWTLYIKPEGKDGFSIYPDKADLNLFFTTLKQSMNNLGNIRSELANKYYALSETHPELKVDLFGSSAQDTDLNKIERIAIYKTKDGIFCAASINGEKVAPRSVTPQQWQRMWIAEDKNEYKRHLAATLYADILNIGASHEKSTNEKTAQEVENANQNENQSEEERRPQGIKM</sequence>
<accession>A0A1H4GDJ8</accession>
<evidence type="ECO:0000256" key="1">
    <source>
        <dbReference type="SAM" id="MobiDB-lite"/>
    </source>
</evidence>
<organism evidence="4 5">
    <name type="scientific">Bacteroides xylanisolvens</name>
    <dbReference type="NCBI Taxonomy" id="371601"/>
    <lineage>
        <taxon>Bacteria</taxon>
        <taxon>Pseudomonadati</taxon>
        <taxon>Bacteroidota</taxon>
        <taxon>Bacteroidia</taxon>
        <taxon>Bacteroidales</taxon>
        <taxon>Bacteroidaceae</taxon>
        <taxon>Bacteroides</taxon>
    </lineage>
</organism>
<dbReference type="Proteomes" id="UP000183040">
    <property type="component" value="Unassembled WGS sequence"/>
</dbReference>
<feature type="compositionally biased region" description="Basic and acidic residues" evidence="1">
    <location>
        <begin position="645"/>
        <end position="655"/>
    </location>
</feature>
<dbReference type="EMBL" id="FNRP01000028">
    <property type="protein sequence ID" value="SEB07547.1"/>
    <property type="molecule type" value="Genomic_DNA"/>
</dbReference>
<gene>
    <name evidence="4" type="ORF">SAMN04487924_12840</name>
</gene>